<sequence length="128" mass="13736">MYWSAVDEDATNFLLTSLKVAGYDVVGGSPINLASFLANVNRCDRPGPLTGRVFQSGTTVEATVRNIQSTPQLFHGLRSCSRPPIRAPRARPCDMNGIHGVGIVACGLWTNGNARSRPTRKGAVIARI</sequence>
<proteinExistence type="predicted"/>
<dbReference type="Proteomes" id="UP001160301">
    <property type="component" value="Unassembled WGS sequence"/>
</dbReference>
<protein>
    <submittedName>
        <fullName evidence="1">Uncharacterized protein</fullName>
    </submittedName>
</protein>
<accession>A0ABT6NL55</accession>
<name>A0ABT6NL55_9BACT</name>
<organism evidence="1 2">
    <name type="scientific">Polyangium sorediatum</name>
    <dbReference type="NCBI Taxonomy" id="889274"/>
    <lineage>
        <taxon>Bacteria</taxon>
        <taxon>Pseudomonadati</taxon>
        <taxon>Myxococcota</taxon>
        <taxon>Polyangia</taxon>
        <taxon>Polyangiales</taxon>
        <taxon>Polyangiaceae</taxon>
        <taxon>Polyangium</taxon>
    </lineage>
</organism>
<reference evidence="1 2" key="1">
    <citation type="submission" date="2023-04" db="EMBL/GenBank/DDBJ databases">
        <title>The genome sequence of Polyangium sorediatum DSM14670.</title>
        <authorList>
            <person name="Zhang X."/>
        </authorList>
    </citation>
    <scope>NUCLEOTIDE SEQUENCE [LARGE SCALE GENOMIC DNA]</scope>
    <source>
        <strain evidence="1 2">DSM 14670</strain>
    </source>
</reference>
<gene>
    <name evidence="1" type="ORF">QHF89_05995</name>
</gene>
<evidence type="ECO:0000313" key="1">
    <source>
        <dbReference type="EMBL" id="MDI1429034.1"/>
    </source>
</evidence>
<dbReference type="RefSeq" id="WP_136967095.1">
    <property type="nucleotide sequence ID" value="NZ_JARZHI010000003.1"/>
</dbReference>
<evidence type="ECO:0000313" key="2">
    <source>
        <dbReference type="Proteomes" id="UP001160301"/>
    </source>
</evidence>
<keyword evidence="2" id="KW-1185">Reference proteome</keyword>
<comment type="caution">
    <text evidence="1">The sequence shown here is derived from an EMBL/GenBank/DDBJ whole genome shotgun (WGS) entry which is preliminary data.</text>
</comment>
<dbReference type="EMBL" id="JARZHI010000003">
    <property type="protein sequence ID" value="MDI1429034.1"/>
    <property type="molecule type" value="Genomic_DNA"/>
</dbReference>